<dbReference type="GO" id="GO:0005739">
    <property type="term" value="C:mitochondrion"/>
    <property type="evidence" value="ECO:0007669"/>
    <property type="project" value="EnsemblFungi"/>
</dbReference>
<dbReference type="Gene3D" id="3.40.50.620">
    <property type="entry name" value="HUPs"/>
    <property type="match status" value="1"/>
</dbReference>
<evidence type="ECO:0000256" key="7">
    <source>
        <dbReference type="ARBA" id="ARBA00023146"/>
    </source>
</evidence>
<evidence type="ECO:0000259" key="14">
    <source>
        <dbReference type="Pfam" id="PF20974"/>
    </source>
</evidence>
<dbReference type="InterPro" id="IPR020058">
    <property type="entry name" value="Glu/Gln-tRNA-synth_Ib_cat-dom"/>
</dbReference>
<dbReference type="InterPro" id="IPR042558">
    <property type="entry name" value="Gln-tRNA-synth_Ib_RNA-bd_N_1"/>
</dbReference>
<dbReference type="STRING" id="1246581.A0A2H9TN03"/>
<reference evidence="15 16" key="1">
    <citation type="submission" date="2016-10" db="EMBL/GenBank/DDBJ databases">
        <title>The genome of Paramicrosporidium saccamoebae is the missing link in understanding Cryptomycota and Microsporidia evolution.</title>
        <authorList>
            <person name="Quandt C.A."/>
            <person name="Beaudet D."/>
            <person name="Corsaro D."/>
            <person name="Michel R."/>
            <person name="Corradi N."/>
            <person name="James T."/>
        </authorList>
    </citation>
    <scope>NUCLEOTIDE SEQUENCE [LARGE SCALE GENOMIC DNA]</scope>
    <source>
        <strain evidence="15 16">KSL3</strain>
    </source>
</reference>
<name>A0A2H9TN03_9FUNG</name>
<dbReference type="PRINTS" id="PR00987">
    <property type="entry name" value="TRNASYNTHGLU"/>
</dbReference>
<evidence type="ECO:0000256" key="10">
    <source>
        <dbReference type="RuleBase" id="RU363037"/>
    </source>
</evidence>
<dbReference type="Pfam" id="PF04558">
    <property type="entry name" value="tRNA_synt_1c_R1"/>
    <property type="match status" value="1"/>
</dbReference>
<evidence type="ECO:0000256" key="5">
    <source>
        <dbReference type="ARBA" id="ARBA00022840"/>
    </source>
</evidence>
<dbReference type="PROSITE" id="PS00178">
    <property type="entry name" value="AA_TRNA_LIGASE_I"/>
    <property type="match status" value="1"/>
</dbReference>
<dbReference type="EMBL" id="MTSL01000077">
    <property type="protein sequence ID" value="PJF19099.1"/>
    <property type="molecule type" value="Genomic_DNA"/>
</dbReference>
<dbReference type="FunFam" id="1.10.10.2420:FF:000001">
    <property type="entry name" value="Glutamine--tRNA ligase cytoplasmic"/>
    <property type="match status" value="1"/>
</dbReference>
<keyword evidence="16" id="KW-1185">Reference proteome</keyword>
<organism evidence="15 16">
    <name type="scientific">Paramicrosporidium saccamoebae</name>
    <dbReference type="NCBI Taxonomy" id="1246581"/>
    <lineage>
        <taxon>Eukaryota</taxon>
        <taxon>Fungi</taxon>
        <taxon>Fungi incertae sedis</taxon>
        <taxon>Cryptomycota</taxon>
        <taxon>Cryptomycota incertae sedis</taxon>
        <taxon>Paramicrosporidium</taxon>
    </lineage>
</organism>
<accession>A0A2H9TN03</accession>
<evidence type="ECO:0000313" key="15">
    <source>
        <dbReference type="EMBL" id="PJF19099.1"/>
    </source>
</evidence>
<dbReference type="GO" id="GO:0004819">
    <property type="term" value="F:glutamine-tRNA ligase activity"/>
    <property type="evidence" value="ECO:0007669"/>
    <property type="project" value="UniProtKB-EC"/>
</dbReference>
<dbReference type="SUPFAM" id="SSF52374">
    <property type="entry name" value="Nucleotidylyl transferase"/>
    <property type="match status" value="1"/>
</dbReference>
<dbReference type="InterPro" id="IPR050132">
    <property type="entry name" value="Gln/Glu-tRNA_Ligase"/>
</dbReference>
<dbReference type="SUPFAM" id="SSF50715">
    <property type="entry name" value="Ribosomal protein L25-like"/>
    <property type="match status" value="1"/>
</dbReference>
<sequence length="789" mass="89310">MIRWDWCLVVAPCHSSLDRPLAMDVEELATLFGRVGIEANKATETAKNKKLAKNFEEAIHEAGCAQGTDRPVGLLLYTLAATCPANALKHRAYIAGRVAARDLKSEDQLQAAYKFVAALPEENPIDKTSFDAACGVGVKVSEETVRNAVEMAVETHREGLLRDRYAYNMATIMKSLRGHEDLRWADKKLMKELVDARVADLLGPRDSEEEIRKRKRESNCASPTTAEAGVRMFVGEVAQLHRPGENPQISEEIRQKHLQATGGKVVTRFPPEPNGFLHIGHAKAINLNFRYAEAHGGQCYLRFDDTNPEAEEPRYYEAIKSNVEWLGFTPYKMTAASDYFQELYECALTLIQKGRAYVCHMNQEDISLSRGGADGKGARYNSPWRERSVEENLAEFEKMRSGQYEEGAACLRLKQDMQSGNPFMWDLVAYRVLRHPHCRTGTTWCIYPMYDFTHCLCDSLENITHSMCTTEFINAREAYYWVCDNVEVYKAVQWEYGRLNITNTVLSKRKLTKLVDAGIISSWDDPRVYTLAALRRRGFTPRAINAFVEEIGVTTAFSVVDVKKLEAHVRDDLNKSTLRRMAILDPLLVKITNLADDFEELLSIPNDPRDLAKGDSLLPLTNQLYIDRSDFRTEDDPNFFRLTPNQAVGIYRVGVLSCTRYETDADGKVTLIEGTINRADDAPKPKTFITWVPLSEKYNSPLKAEIRLYSALFKSRNPDNAPGGYLNDVNPQSLTIIEEALVDPRLTDAHVEDKFQFQRVGYFCVDPDSTDKKLVFNLTVSIKEDPNKN</sequence>
<dbReference type="InterPro" id="IPR020056">
    <property type="entry name" value="Rbsml_bL25/Gln-tRNA_synth_N"/>
</dbReference>
<dbReference type="EC" id="6.1.1.18" evidence="2"/>
<feature type="domain" description="Glutaminyl-tRNA synthetase class Ib non-specific RNA-binding" evidence="13">
    <location>
        <begin position="26"/>
        <end position="186"/>
    </location>
</feature>
<feature type="domain" description="tRNA synthetases class I (E and Q) anti-codon binding" evidence="14">
    <location>
        <begin position="688"/>
        <end position="766"/>
    </location>
</feature>
<dbReference type="OrthoDB" id="10250478at2759"/>
<keyword evidence="5 10" id="KW-0067">ATP-binding</keyword>
<comment type="caution">
    <text evidence="15">The sequence shown here is derived from an EMBL/GenBank/DDBJ whole genome shotgun (WGS) entry which is preliminary data.</text>
</comment>
<keyword evidence="4 10" id="KW-0547">Nucleotide-binding</keyword>
<evidence type="ECO:0000256" key="1">
    <source>
        <dbReference type="ARBA" id="ARBA00005594"/>
    </source>
</evidence>
<dbReference type="InterPro" id="IPR004514">
    <property type="entry name" value="Gln-tRNA-synth"/>
</dbReference>
<evidence type="ECO:0000256" key="6">
    <source>
        <dbReference type="ARBA" id="ARBA00022917"/>
    </source>
</evidence>
<dbReference type="Gene3D" id="2.40.240.10">
    <property type="entry name" value="Ribosomal Protein L25, Chain P"/>
    <property type="match status" value="2"/>
</dbReference>
<dbReference type="Pfam" id="PF00749">
    <property type="entry name" value="tRNA-synt_1c"/>
    <property type="match status" value="1"/>
</dbReference>
<dbReference type="InterPro" id="IPR007639">
    <property type="entry name" value="Gln-tRNA-synth_Ib_RNA-bd_N"/>
</dbReference>
<evidence type="ECO:0000259" key="11">
    <source>
        <dbReference type="Pfam" id="PF00749"/>
    </source>
</evidence>
<dbReference type="FunFam" id="3.40.50.620:FF:000037">
    <property type="entry name" value="Glutamine--tRNA ligase cytoplasmic"/>
    <property type="match status" value="1"/>
</dbReference>
<comment type="similarity">
    <text evidence="1 10">Belongs to the class-I aminoacyl-tRNA synthetase family.</text>
</comment>
<dbReference type="InterPro" id="IPR042559">
    <property type="entry name" value="Gln-tRNA-synth_Ib_RNA-bd_N_2"/>
</dbReference>
<feature type="domain" description="Glutamyl/glutaminyl-tRNA synthetase class Ib catalytic" evidence="11">
    <location>
        <begin position="264"/>
        <end position="574"/>
    </location>
</feature>
<dbReference type="FunFam" id="1.10.8.1290:FF:000002">
    <property type="entry name" value="Glutamine--tRNA ligase cytoplasmic"/>
    <property type="match status" value="1"/>
</dbReference>
<dbReference type="PANTHER" id="PTHR43097">
    <property type="entry name" value="GLUTAMINE-TRNA LIGASE"/>
    <property type="match status" value="1"/>
</dbReference>
<evidence type="ECO:0000256" key="4">
    <source>
        <dbReference type="ARBA" id="ARBA00022741"/>
    </source>
</evidence>
<evidence type="ECO:0000313" key="16">
    <source>
        <dbReference type="Proteomes" id="UP000240830"/>
    </source>
</evidence>
<dbReference type="GO" id="GO:0005829">
    <property type="term" value="C:cytosol"/>
    <property type="evidence" value="ECO:0007669"/>
    <property type="project" value="EnsemblFungi"/>
</dbReference>
<dbReference type="GO" id="GO:0005524">
    <property type="term" value="F:ATP binding"/>
    <property type="evidence" value="ECO:0007669"/>
    <property type="project" value="UniProtKB-KW"/>
</dbReference>
<proteinExistence type="inferred from homology"/>
<dbReference type="PANTHER" id="PTHR43097:SF4">
    <property type="entry name" value="GLUTAMINE--TRNA LIGASE"/>
    <property type="match status" value="1"/>
</dbReference>
<dbReference type="Gene3D" id="1.10.8.1290">
    <property type="entry name" value="Glutaminyl-tRNA synthetase, non-specific RNA binding region part 1, domain 1"/>
    <property type="match status" value="1"/>
</dbReference>
<evidence type="ECO:0000256" key="8">
    <source>
        <dbReference type="ARBA" id="ARBA00030466"/>
    </source>
</evidence>
<dbReference type="FunFam" id="2.40.240.10:FF:000007">
    <property type="entry name" value="Glutamine--tRNA ligase"/>
    <property type="match status" value="1"/>
</dbReference>
<evidence type="ECO:0000259" key="13">
    <source>
        <dbReference type="Pfam" id="PF04558"/>
    </source>
</evidence>
<dbReference type="CDD" id="cd00807">
    <property type="entry name" value="GlnRS_core"/>
    <property type="match status" value="1"/>
</dbReference>
<dbReference type="InterPro" id="IPR011035">
    <property type="entry name" value="Ribosomal_bL25/Gln-tRNA_synth"/>
</dbReference>
<comment type="catalytic activity">
    <reaction evidence="9">
        <text>tRNA(Gln) + L-glutamine + ATP = L-glutaminyl-tRNA(Gln) + AMP + diphosphate</text>
        <dbReference type="Rhea" id="RHEA:20121"/>
        <dbReference type="Rhea" id="RHEA-COMP:9662"/>
        <dbReference type="Rhea" id="RHEA-COMP:9681"/>
        <dbReference type="ChEBI" id="CHEBI:30616"/>
        <dbReference type="ChEBI" id="CHEBI:33019"/>
        <dbReference type="ChEBI" id="CHEBI:58359"/>
        <dbReference type="ChEBI" id="CHEBI:78442"/>
        <dbReference type="ChEBI" id="CHEBI:78521"/>
        <dbReference type="ChEBI" id="CHEBI:456215"/>
        <dbReference type="EC" id="6.1.1.18"/>
    </reaction>
</comment>
<dbReference type="InterPro" id="IPR049437">
    <property type="entry name" value="tRNA-synt_1c_C2"/>
</dbReference>
<dbReference type="InterPro" id="IPR014729">
    <property type="entry name" value="Rossmann-like_a/b/a_fold"/>
</dbReference>
<feature type="domain" description="Glutamyl/glutaminyl-tRNA synthetase class Ib anti-codon binding" evidence="12">
    <location>
        <begin position="579"/>
        <end position="675"/>
    </location>
</feature>
<keyword evidence="3 10" id="KW-0436">Ligase</keyword>
<dbReference type="NCBIfam" id="TIGR00440">
    <property type="entry name" value="glnS"/>
    <property type="match status" value="1"/>
</dbReference>
<dbReference type="Pfam" id="PF03950">
    <property type="entry name" value="tRNA-synt_1c_C"/>
    <property type="match status" value="1"/>
</dbReference>
<dbReference type="Gene3D" id="1.10.10.2420">
    <property type="match status" value="1"/>
</dbReference>
<dbReference type="FunFam" id="1.10.1160.10:FF:000001">
    <property type="entry name" value="Glutamine--tRNA ligase"/>
    <property type="match status" value="1"/>
</dbReference>
<evidence type="ECO:0000256" key="9">
    <source>
        <dbReference type="ARBA" id="ARBA00048270"/>
    </source>
</evidence>
<dbReference type="GO" id="GO:1990825">
    <property type="term" value="F:sequence-specific mRNA binding"/>
    <property type="evidence" value="ECO:0007669"/>
    <property type="project" value="EnsemblFungi"/>
</dbReference>
<evidence type="ECO:0000256" key="3">
    <source>
        <dbReference type="ARBA" id="ARBA00022598"/>
    </source>
</evidence>
<dbReference type="InterPro" id="IPR001412">
    <property type="entry name" value="aa-tRNA-synth_I_CS"/>
</dbReference>
<keyword evidence="6 10" id="KW-0648">Protein biosynthesis</keyword>
<evidence type="ECO:0000259" key="12">
    <source>
        <dbReference type="Pfam" id="PF03950"/>
    </source>
</evidence>
<dbReference type="Proteomes" id="UP000240830">
    <property type="component" value="Unassembled WGS sequence"/>
</dbReference>
<dbReference type="Pfam" id="PF20974">
    <property type="entry name" value="tRNA-synt_1c_C2"/>
    <property type="match status" value="1"/>
</dbReference>
<gene>
    <name evidence="15" type="ORF">PSACC_01066</name>
</gene>
<keyword evidence="7 10" id="KW-0030">Aminoacyl-tRNA synthetase</keyword>
<dbReference type="InterPro" id="IPR020059">
    <property type="entry name" value="Glu/Gln-tRNA-synth_Ib_codon-bd"/>
</dbReference>
<evidence type="ECO:0000256" key="2">
    <source>
        <dbReference type="ARBA" id="ARBA00012836"/>
    </source>
</evidence>
<dbReference type="AlphaFoldDB" id="A0A2H9TN03"/>
<dbReference type="GO" id="GO:0006425">
    <property type="term" value="P:glutaminyl-tRNA aminoacylation"/>
    <property type="evidence" value="ECO:0007669"/>
    <property type="project" value="EnsemblFungi"/>
</dbReference>
<protein>
    <recommendedName>
        <fullName evidence="2">glutamine--tRNA ligase</fullName>
        <ecNumber evidence="2">6.1.1.18</ecNumber>
    </recommendedName>
    <alternativeName>
        <fullName evidence="8">Glutaminyl-tRNA synthetase</fullName>
    </alternativeName>
</protein>
<dbReference type="InterPro" id="IPR000924">
    <property type="entry name" value="Glu/Gln-tRNA-synth"/>
</dbReference>